<dbReference type="CDD" id="cd07377">
    <property type="entry name" value="WHTH_GntR"/>
    <property type="match status" value="1"/>
</dbReference>
<feature type="domain" description="HTH gntR-type" evidence="4">
    <location>
        <begin position="29"/>
        <end position="96"/>
    </location>
</feature>
<dbReference type="SUPFAM" id="SSF46785">
    <property type="entry name" value="Winged helix' DNA-binding domain"/>
    <property type="match status" value="1"/>
</dbReference>
<dbReference type="GO" id="GO:0003677">
    <property type="term" value="F:DNA binding"/>
    <property type="evidence" value="ECO:0007669"/>
    <property type="project" value="UniProtKB-KW"/>
</dbReference>
<evidence type="ECO:0000313" key="6">
    <source>
        <dbReference type="Proteomes" id="UP000284202"/>
    </source>
</evidence>
<dbReference type="Pfam" id="PF07729">
    <property type="entry name" value="FCD"/>
    <property type="match status" value="1"/>
</dbReference>
<dbReference type="InterPro" id="IPR011711">
    <property type="entry name" value="GntR_C"/>
</dbReference>
<dbReference type="Proteomes" id="UP000284202">
    <property type="component" value="Unassembled WGS sequence"/>
</dbReference>
<keyword evidence="3" id="KW-0804">Transcription</keyword>
<dbReference type="Pfam" id="PF00392">
    <property type="entry name" value="GntR"/>
    <property type="match status" value="1"/>
</dbReference>
<dbReference type="PANTHER" id="PTHR43537:SF5">
    <property type="entry name" value="UXU OPERON TRANSCRIPTIONAL REGULATOR"/>
    <property type="match status" value="1"/>
</dbReference>
<evidence type="ECO:0000313" key="5">
    <source>
        <dbReference type="EMBL" id="RJE85846.1"/>
    </source>
</evidence>
<sequence length="260" mass="30268">MAGRDAAGIFDSGDIGDIDKRGKRGRPRGMATQTVYEALRDEILTLVAKPGQYLDESQLEKRFGVSRTPIREALIRLQSDRLVRFSANRGHFVEVVNIDDVPAIFEAMDLYQAAVFRLTASRHSPELLEELTRINESYYEAASARDHKTMTEMNHQFHMVIGRESGNTFLAEAYETVLNYSIRLTYLMFEKASHEPHHYEEYYTRVYNEHKEMIELIRTAQKDRLEEISKLHTRLFCDRVISFVSSREEFRSEPQNFFGK</sequence>
<dbReference type="SMART" id="SM00345">
    <property type="entry name" value="HTH_GNTR"/>
    <property type="match status" value="1"/>
</dbReference>
<name>A0A418SY31_9RHOB</name>
<gene>
    <name evidence="5" type="ORF">D3P04_08825</name>
</gene>
<evidence type="ECO:0000259" key="4">
    <source>
        <dbReference type="PROSITE" id="PS50949"/>
    </source>
</evidence>
<dbReference type="InterPro" id="IPR036388">
    <property type="entry name" value="WH-like_DNA-bd_sf"/>
</dbReference>
<protein>
    <submittedName>
        <fullName evidence="5">GntR family transcriptional regulator</fullName>
    </submittedName>
</protein>
<dbReference type="InterPro" id="IPR036390">
    <property type="entry name" value="WH_DNA-bd_sf"/>
</dbReference>
<dbReference type="InterPro" id="IPR008920">
    <property type="entry name" value="TF_FadR/GntR_C"/>
</dbReference>
<dbReference type="InterPro" id="IPR000524">
    <property type="entry name" value="Tscrpt_reg_HTH_GntR"/>
</dbReference>
<dbReference type="OrthoDB" id="8638122at2"/>
<dbReference type="SUPFAM" id="SSF48008">
    <property type="entry name" value="GntR ligand-binding domain-like"/>
    <property type="match status" value="1"/>
</dbReference>
<keyword evidence="1" id="KW-0805">Transcription regulation</keyword>
<comment type="caution">
    <text evidence="5">The sequence shown here is derived from an EMBL/GenBank/DDBJ whole genome shotgun (WGS) entry which is preliminary data.</text>
</comment>
<reference evidence="6" key="1">
    <citation type="submission" date="2018-09" db="EMBL/GenBank/DDBJ databases">
        <title>Acidovorax cavernicola nov. sp. isolated from Gruta de las Maravillas (Aracena, Spain).</title>
        <authorList>
            <person name="Jurado V."/>
            <person name="Gutierrez-Patricio S."/>
            <person name="Gonzalez-Pimentel J.L."/>
            <person name="Miller A.Z."/>
            <person name="Laiz L."/>
            <person name="Saiz-Jimenez C."/>
        </authorList>
    </citation>
    <scope>NUCLEOTIDE SEQUENCE [LARGE SCALE GENOMIC DNA]</scope>
    <source>
        <strain evidence="6">1011MAR3C25</strain>
    </source>
</reference>
<dbReference type="Gene3D" id="1.20.120.530">
    <property type="entry name" value="GntR ligand-binding domain-like"/>
    <property type="match status" value="1"/>
</dbReference>
<dbReference type="RefSeq" id="WP_119747959.1">
    <property type="nucleotide sequence ID" value="NZ_QZCG01000005.1"/>
</dbReference>
<dbReference type="Gene3D" id="1.10.10.10">
    <property type="entry name" value="Winged helix-like DNA-binding domain superfamily/Winged helix DNA-binding domain"/>
    <property type="match status" value="1"/>
</dbReference>
<proteinExistence type="predicted"/>
<dbReference type="EMBL" id="QZCG01000005">
    <property type="protein sequence ID" value="RJE85846.1"/>
    <property type="molecule type" value="Genomic_DNA"/>
</dbReference>
<evidence type="ECO:0000256" key="1">
    <source>
        <dbReference type="ARBA" id="ARBA00023015"/>
    </source>
</evidence>
<dbReference type="SMART" id="SM00895">
    <property type="entry name" value="FCD"/>
    <property type="match status" value="1"/>
</dbReference>
<evidence type="ECO:0000256" key="3">
    <source>
        <dbReference type="ARBA" id="ARBA00023163"/>
    </source>
</evidence>
<dbReference type="GO" id="GO:0003700">
    <property type="term" value="F:DNA-binding transcription factor activity"/>
    <property type="evidence" value="ECO:0007669"/>
    <property type="project" value="InterPro"/>
</dbReference>
<dbReference type="PANTHER" id="PTHR43537">
    <property type="entry name" value="TRANSCRIPTIONAL REGULATOR, GNTR FAMILY"/>
    <property type="match status" value="1"/>
</dbReference>
<evidence type="ECO:0000256" key="2">
    <source>
        <dbReference type="ARBA" id="ARBA00023125"/>
    </source>
</evidence>
<accession>A0A418SY31</accession>
<keyword evidence="6" id="KW-1185">Reference proteome</keyword>
<dbReference type="PROSITE" id="PS50949">
    <property type="entry name" value="HTH_GNTR"/>
    <property type="match status" value="1"/>
</dbReference>
<organism evidence="5 6">
    <name type="scientific">Paracoccus onubensis</name>
    <dbReference type="NCBI Taxonomy" id="1675788"/>
    <lineage>
        <taxon>Bacteria</taxon>
        <taxon>Pseudomonadati</taxon>
        <taxon>Pseudomonadota</taxon>
        <taxon>Alphaproteobacteria</taxon>
        <taxon>Rhodobacterales</taxon>
        <taxon>Paracoccaceae</taxon>
        <taxon>Paracoccus</taxon>
    </lineage>
</organism>
<keyword evidence="2" id="KW-0238">DNA-binding</keyword>
<dbReference type="AlphaFoldDB" id="A0A418SY31"/>